<dbReference type="Proteomes" id="UP000001572">
    <property type="component" value="Chromosome"/>
</dbReference>
<evidence type="ECO:0000256" key="3">
    <source>
        <dbReference type="ARBA" id="ARBA00020392"/>
    </source>
</evidence>
<comment type="similarity">
    <text evidence="2">Belongs to the FliJ family.</text>
</comment>
<keyword evidence="11" id="KW-0969">Cilium</keyword>
<evidence type="ECO:0000256" key="10">
    <source>
        <dbReference type="ARBA" id="ARBA00023225"/>
    </source>
</evidence>
<evidence type="ECO:0000256" key="7">
    <source>
        <dbReference type="ARBA" id="ARBA00022795"/>
    </source>
</evidence>
<evidence type="ECO:0000256" key="4">
    <source>
        <dbReference type="ARBA" id="ARBA00022448"/>
    </source>
</evidence>
<dbReference type="KEGG" id="amt:Amet_2721"/>
<keyword evidence="7" id="KW-1005">Bacterial flagellum biogenesis</keyword>
<dbReference type="GO" id="GO:0005886">
    <property type="term" value="C:plasma membrane"/>
    <property type="evidence" value="ECO:0007669"/>
    <property type="project" value="UniProtKB-SubCell"/>
</dbReference>
<evidence type="ECO:0000256" key="2">
    <source>
        <dbReference type="ARBA" id="ARBA00010004"/>
    </source>
</evidence>
<accession>A6TRQ5</accession>
<dbReference type="Gene3D" id="1.10.287.1700">
    <property type="match status" value="1"/>
</dbReference>
<reference evidence="12" key="1">
    <citation type="journal article" date="2016" name="Genome Announc.">
        <title>Complete genome sequence of Alkaliphilus metalliredigens strain QYMF, an alkaliphilic and metal-reducing bacterium isolated from borax-contaminated leachate ponds.</title>
        <authorList>
            <person name="Hwang C."/>
            <person name="Copeland A."/>
            <person name="Lucas S."/>
            <person name="Lapidus A."/>
            <person name="Barry K."/>
            <person name="Detter J.C."/>
            <person name="Glavina Del Rio T."/>
            <person name="Hammon N."/>
            <person name="Israni S."/>
            <person name="Dalin E."/>
            <person name="Tice H."/>
            <person name="Pitluck S."/>
            <person name="Chertkov O."/>
            <person name="Brettin T."/>
            <person name="Bruce D."/>
            <person name="Han C."/>
            <person name="Schmutz J."/>
            <person name="Larimer F."/>
            <person name="Land M.L."/>
            <person name="Hauser L."/>
            <person name="Kyrpides N."/>
            <person name="Mikhailova N."/>
            <person name="Ye Q."/>
            <person name="Zhou J."/>
            <person name="Richardson P."/>
            <person name="Fields M.W."/>
        </authorList>
    </citation>
    <scope>NUCLEOTIDE SEQUENCE [LARGE SCALE GENOMIC DNA]</scope>
    <source>
        <strain evidence="12">QYMF</strain>
    </source>
</reference>
<keyword evidence="5" id="KW-1003">Cell membrane</keyword>
<keyword evidence="11" id="KW-0966">Cell projection</keyword>
<protein>
    <recommendedName>
        <fullName evidence="3">Flagellar FliJ protein</fullName>
    </recommendedName>
</protein>
<dbReference type="HOGENOM" id="CLU_139638_1_3_9"/>
<dbReference type="GO" id="GO:0071973">
    <property type="term" value="P:bacterial-type flagellum-dependent cell motility"/>
    <property type="evidence" value="ECO:0007669"/>
    <property type="project" value="InterPro"/>
</dbReference>
<keyword evidence="9" id="KW-0472">Membrane</keyword>
<proteinExistence type="inferred from homology"/>
<evidence type="ECO:0000313" key="12">
    <source>
        <dbReference type="Proteomes" id="UP000001572"/>
    </source>
</evidence>
<dbReference type="RefSeq" id="WP_012063846.1">
    <property type="nucleotide sequence ID" value="NC_009633.1"/>
</dbReference>
<comment type="subcellular location">
    <subcellularLocation>
        <location evidence="1">Cell membrane</location>
        <topology evidence="1">Peripheral membrane protein</topology>
        <orientation evidence="1">Cytoplasmic side</orientation>
    </subcellularLocation>
</comment>
<dbReference type="OrthoDB" id="1955740at2"/>
<dbReference type="GO" id="GO:0006935">
    <property type="term" value="P:chemotaxis"/>
    <property type="evidence" value="ECO:0007669"/>
    <property type="project" value="UniProtKB-KW"/>
</dbReference>
<dbReference type="AlphaFoldDB" id="A6TRQ5"/>
<dbReference type="GO" id="GO:0009288">
    <property type="term" value="C:bacterial-type flagellum"/>
    <property type="evidence" value="ECO:0007669"/>
    <property type="project" value="InterPro"/>
</dbReference>
<dbReference type="STRING" id="293826.Amet_2721"/>
<dbReference type="InterPro" id="IPR053716">
    <property type="entry name" value="Flag_assembly_chemotaxis_eff"/>
</dbReference>
<keyword evidence="11" id="KW-0282">Flagellum</keyword>
<keyword evidence="6" id="KW-0145">Chemotaxis</keyword>
<keyword evidence="4" id="KW-0813">Transport</keyword>
<dbReference type="GO" id="GO:0044781">
    <property type="term" value="P:bacterial-type flagellum organization"/>
    <property type="evidence" value="ECO:0007669"/>
    <property type="project" value="UniProtKB-KW"/>
</dbReference>
<evidence type="ECO:0000256" key="8">
    <source>
        <dbReference type="ARBA" id="ARBA00022927"/>
    </source>
</evidence>
<keyword evidence="12" id="KW-1185">Reference proteome</keyword>
<evidence type="ECO:0000256" key="5">
    <source>
        <dbReference type="ARBA" id="ARBA00022475"/>
    </source>
</evidence>
<dbReference type="Pfam" id="PF02050">
    <property type="entry name" value="FliJ"/>
    <property type="match status" value="1"/>
</dbReference>
<evidence type="ECO:0000256" key="6">
    <source>
        <dbReference type="ARBA" id="ARBA00022500"/>
    </source>
</evidence>
<dbReference type="eggNOG" id="COG2882">
    <property type="taxonomic scope" value="Bacteria"/>
</dbReference>
<dbReference type="InterPro" id="IPR012823">
    <property type="entry name" value="Flagell_FliJ"/>
</dbReference>
<dbReference type="EMBL" id="CP000724">
    <property type="protein sequence ID" value="ABR48873.1"/>
    <property type="molecule type" value="Genomic_DNA"/>
</dbReference>
<gene>
    <name evidence="11" type="ordered locus">Amet_2721</name>
</gene>
<keyword evidence="8" id="KW-0653">Protein transport</keyword>
<organism evidence="11 12">
    <name type="scientific">Alkaliphilus metalliredigens (strain QYMF)</name>
    <dbReference type="NCBI Taxonomy" id="293826"/>
    <lineage>
        <taxon>Bacteria</taxon>
        <taxon>Bacillati</taxon>
        <taxon>Bacillota</taxon>
        <taxon>Clostridia</taxon>
        <taxon>Peptostreptococcales</taxon>
        <taxon>Natronincolaceae</taxon>
        <taxon>Alkaliphilus</taxon>
    </lineage>
</organism>
<evidence type="ECO:0000313" key="11">
    <source>
        <dbReference type="EMBL" id="ABR48873.1"/>
    </source>
</evidence>
<dbReference type="GO" id="GO:0015031">
    <property type="term" value="P:protein transport"/>
    <property type="evidence" value="ECO:0007669"/>
    <property type="project" value="UniProtKB-KW"/>
</dbReference>
<name>A6TRQ5_ALKMQ</name>
<dbReference type="NCBIfam" id="TIGR02473">
    <property type="entry name" value="flagell_FliJ"/>
    <property type="match status" value="1"/>
</dbReference>
<evidence type="ECO:0000256" key="1">
    <source>
        <dbReference type="ARBA" id="ARBA00004413"/>
    </source>
</evidence>
<sequence length="147" mass="17551">MINHFSFRFNTVLKAKKTMEDNRKSEFGFAIQKQQSEETKLIHLLTKRNEIIKKKEVKAKKVFKIKEMKELNSQIKMIDDLIVQQRKVLREKEEAVNHTRKELIQASKAKKTFEILKEKDYEVFKYEQAKDEESLVDQLVSYKAATR</sequence>
<evidence type="ECO:0000256" key="9">
    <source>
        <dbReference type="ARBA" id="ARBA00023136"/>
    </source>
</evidence>
<keyword evidence="10" id="KW-1006">Bacterial flagellum protein export</keyword>